<dbReference type="PANTHER" id="PTHR38774">
    <property type="entry name" value="CYTOPLASMIC PROTEIN-RELATED"/>
    <property type="match status" value="1"/>
</dbReference>
<dbReference type="Proteomes" id="UP001139333">
    <property type="component" value="Unassembled WGS sequence"/>
</dbReference>
<dbReference type="EMBL" id="JAKIKP010000015">
    <property type="protein sequence ID" value="MCL1144065.1"/>
    <property type="molecule type" value="Genomic_DNA"/>
</dbReference>
<keyword evidence="2" id="KW-1185">Reference proteome</keyword>
<protein>
    <submittedName>
        <fullName evidence="1">DUF1249 domain-containing protein</fullName>
    </submittedName>
</protein>
<dbReference type="Pfam" id="PF06853">
    <property type="entry name" value="DUF1249"/>
    <property type="match status" value="1"/>
</dbReference>
<accession>A0A9X2CMV6</accession>
<reference evidence="1" key="1">
    <citation type="submission" date="2022-01" db="EMBL/GenBank/DDBJ databases">
        <title>Whole genome-based taxonomy of the Shewanellaceae.</title>
        <authorList>
            <person name="Martin-Rodriguez A.J."/>
        </authorList>
    </citation>
    <scope>NUCLEOTIDE SEQUENCE</scope>
    <source>
        <strain evidence="1">DSM 16422</strain>
    </source>
</reference>
<dbReference type="PANTHER" id="PTHR38774:SF1">
    <property type="entry name" value="CYTOPLASMIC PROTEIN"/>
    <property type="match status" value="1"/>
</dbReference>
<organism evidence="1 2">
    <name type="scientific">Shewanella gaetbuli</name>
    <dbReference type="NCBI Taxonomy" id="220752"/>
    <lineage>
        <taxon>Bacteria</taxon>
        <taxon>Pseudomonadati</taxon>
        <taxon>Pseudomonadota</taxon>
        <taxon>Gammaproteobacteria</taxon>
        <taxon>Alteromonadales</taxon>
        <taxon>Shewanellaceae</taxon>
        <taxon>Shewanella</taxon>
    </lineage>
</organism>
<evidence type="ECO:0000313" key="1">
    <source>
        <dbReference type="EMBL" id="MCL1144065.1"/>
    </source>
</evidence>
<comment type="caution">
    <text evidence="1">The sequence shown here is derived from an EMBL/GenBank/DDBJ whole genome shotgun (WGS) entry which is preliminary data.</text>
</comment>
<sequence>MEQLVAQNIQLEKDKYQPNVSAFLALCARNYALILKWLPDELDAQTSWYVEGKFGHLSVTLLENTKYTQLLEISRRLPDSLFVSSPRVIVRVYHDAQLAEVLTSQQIFSFKPVYDYPNAHMHHTDEKFQVNAFLQELLKIGCHSIALT</sequence>
<dbReference type="RefSeq" id="WP_248996735.1">
    <property type="nucleotide sequence ID" value="NZ_JAKIKP010000015.1"/>
</dbReference>
<evidence type="ECO:0000313" key="2">
    <source>
        <dbReference type="Proteomes" id="UP001139333"/>
    </source>
</evidence>
<proteinExistence type="predicted"/>
<name>A0A9X2CMV6_9GAMM</name>
<gene>
    <name evidence="1" type="ORF">L2672_15415</name>
</gene>
<dbReference type="AlphaFoldDB" id="A0A9X2CMV6"/>
<dbReference type="InterPro" id="IPR009659">
    <property type="entry name" value="DUF1249"/>
</dbReference>